<dbReference type="HOGENOM" id="CLU_1081157_0_0_9"/>
<dbReference type="AlphaFoldDB" id="G9WKN4"/>
<dbReference type="Proteomes" id="UP000018461">
    <property type="component" value="Unassembled WGS sequence"/>
</dbReference>
<protein>
    <submittedName>
        <fullName evidence="1">Uncharacterized protein</fullName>
    </submittedName>
</protein>
<name>G9WKN4_9FIRM</name>
<proteinExistence type="predicted"/>
<dbReference type="EMBL" id="AFZC02000002">
    <property type="protein sequence ID" value="EHL13876.1"/>
    <property type="molecule type" value="Genomic_DNA"/>
</dbReference>
<dbReference type="STRING" id="796943.HMPREF9625_01941"/>
<sequence>MRTIFDTETFHFEAKGMLGGGHSLTVSKDGFSYQSANGKKAFSFPFSAIKRTLITNYCNSNQNYDVRCYLKDSKEIPEFELDTQAWNNGHNIKETKALLVALSASKLGSAFPNNLDSLETDLGFTLGEKDIILKDGVIIGAKHQIPLHAIKRCKCVSNGTLGYLCVYLKEKGGFFIDIPDMKLPINEVTLPVLEAVMRRNTGNGIDFSRGNGFDQKDSGYIIIRYMNADFFISEDGTFRESWQESAYRRIYAYGYDVDANWCERMGQ</sequence>
<evidence type="ECO:0000313" key="1">
    <source>
        <dbReference type="EMBL" id="EHL13876.1"/>
    </source>
</evidence>
<reference evidence="1" key="1">
    <citation type="submission" date="2011-08" db="EMBL/GenBank/DDBJ databases">
        <authorList>
            <consortium name="The Broad Institute Genome Sequencing Platform"/>
            <person name="Earl A."/>
            <person name="Ward D."/>
            <person name="Feldgarden M."/>
            <person name="Gevers D."/>
            <person name="Sizova M."/>
            <person name="Hazen A."/>
            <person name="Epstein S."/>
            <person name="Young S.K."/>
            <person name="Zeng Q."/>
            <person name="Gargeya S."/>
            <person name="Fitzgerald M."/>
            <person name="Haas B."/>
            <person name="Abouelleil A."/>
            <person name="Alvarado L."/>
            <person name="Arachchi H.M."/>
            <person name="Berlin A."/>
            <person name="Brown A."/>
            <person name="Chapman S.B."/>
            <person name="Chen Z."/>
            <person name="Dunbar C."/>
            <person name="Freedman E."/>
            <person name="Gearin G."/>
            <person name="Gellesch M."/>
            <person name="Goldberg J."/>
            <person name="Griggs A."/>
            <person name="Gujja S."/>
            <person name="Heiman D."/>
            <person name="Howarth C."/>
            <person name="Larson L."/>
            <person name="Lui A."/>
            <person name="MacDonald P.J.P."/>
            <person name="Montmayeur A."/>
            <person name="Murphy C."/>
            <person name="Neiman D."/>
            <person name="Pearson M."/>
            <person name="Priest M."/>
            <person name="Roberts A."/>
            <person name="Saif S."/>
            <person name="Shea T."/>
            <person name="Shenoy N."/>
            <person name="Sisk P."/>
            <person name="Stolte C."/>
            <person name="Sykes S."/>
            <person name="Wortman J."/>
            <person name="Nusbaum C."/>
            <person name="Birren B."/>
        </authorList>
    </citation>
    <scope>NUCLEOTIDE SEQUENCE</scope>
    <source>
        <strain evidence="1">ACB1</strain>
    </source>
</reference>
<keyword evidence="2" id="KW-1185">Reference proteome</keyword>
<gene>
    <name evidence="1" type="ORF">HMPREF9625_01941</name>
</gene>
<reference evidence="1" key="2">
    <citation type="submission" date="2013-03" db="EMBL/GenBank/DDBJ databases">
        <title>The Genome Sequence of Oribacterium sp. ACB1.</title>
        <authorList>
            <consortium name="The Broad Institute Genomics Platform"/>
            <consortium name="The Broad Institute Genome Sequencing Center for Infectious Disease"/>
            <person name="Earl A."/>
            <person name="Ward D."/>
            <person name="Feldgarden M."/>
            <person name="Gevers D."/>
            <person name="Sizova M."/>
            <person name="Hazen A."/>
            <person name="Epstein S."/>
            <person name="Walker B."/>
            <person name="Young S."/>
            <person name="Zeng Q."/>
            <person name="Gargeya S."/>
            <person name="Fitzgerald M."/>
            <person name="Haas B."/>
            <person name="Abouelleil A."/>
            <person name="Allen A.W."/>
            <person name="Alvarado L."/>
            <person name="Arachchi H.M."/>
            <person name="Berlin A.M."/>
            <person name="Chapman S.B."/>
            <person name="Gainer-Dewar J."/>
            <person name="Goldberg J."/>
            <person name="Griggs A."/>
            <person name="Gujja S."/>
            <person name="Hansen M."/>
            <person name="Howarth C."/>
            <person name="Imamovic A."/>
            <person name="Ireland A."/>
            <person name="Larimer J."/>
            <person name="McCowan C."/>
            <person name="Murphy C."/>
            <person name="Pearson M."/>
            <person name="Poon T.W."/>
            <person name="Priest M."/>
            <person name="Roberts A."/>
            <person name="Saif S."/>
            <person name="Shea T."/>
            <person name="Sisk P."/>
            <person name="Sykes S."/>
            <person name="Wortman J."/>
            <person name="Nusbaum C."/>
            <person name="Birren B."/>
        </authorList>
    </citation>
    <scope>NUCLEOTIDE SEQUENCE [LARGE SCALE GENOMIC DNA]</scope>
    <source>
        <strain evidence="1">ACB1</strain>
    </source>
</reference>
<evidence type="ECO:0000313" key="2">
    <source>
        <dbReference type="Proteomes" id="UP000018461"/>
    </source>
</evidence>
<accession>G9WKN4</accession>
<dbReference type="RefSeq" id="WP_009535765.1">
    <property type="nucleotide sequence ID" value="NZ_KE148312.1"/>
</dbReference>
<dbReference type="PATRIC" id="fig|796943.3.peg.295"/>
<comment type="caution">
    <text evidence="1">The sequence shown here is derived from an EMBL/GenBank/DDBJ whole genome shotgun (WGS) entry which is preliminary data.</text>
</comment>
<organism evidence="1 2">
    <name type="scientific">Oribacterium parvum ACB1</name>
    <dbReference type="NCBI Taxonomy" id="796943"/>
    <lineage>
        <taxon>Bacteria</taxon>
        <taxon>Bacillati</taxon>
        <taxon>Bacillota</taxon>
        <taxon>Clostridia</taxon>
        <taxon>Lachnospirales</taxon>
        <taxon>Lachnospiraceae</taxon>
        <taxon>Oribacterium</taxon>
    </lineage>
</organism>